<evidence type="ECO:0000313" key="1">
    <source>
        <dbReference type="EMBL" id="AKT38241.1"/>
    </source>
</evidence>
<dbReference type="SMART" id="SM00567">
    <property type="entry name" value="EZ_HEAT"/>
    <property type="match status" value="1"/>
</dbReference>
<sequence length="136" mass="15015">MSAAPLLLELLRTTNDVTVRNAAALALGDLKHPPAFDVLVDLLKDERTHSSRGTLLYAIGAFDCSSILSTLVNFVIDGNFEVSRQAFSLIGGIETEVNERTWDACTSRVRNTLVVAADERRPLLREVLALFEQEEE</sequence>
<dbReference type="InterPro" id="IPR004155">
    <property type="entry name" value="PBS_lyase_HEAT"/>
</dbReference>
<evidence type="ECO:0000313" key="2">
    <source>
        <dbReference type="Proteomes" id="UP000067626"/>
    </source>
</evidence>
<dbReference type="Pfam" id="PF13646">
    <property type="entry name" value="HEAT_2"/>
    <property type="match status" value="1"/>
</dbReference>
<dbReference type="Gene3D" id="1.25.10.10">
    <property type="entry name" value="Leucine-rich Repeat Variant"/>
    <property type="match status" value="1"/>
</dbReference>
<keyword evidence="2" id="KW-1185">Reference proteome</keyword>
<organism evidence="1 2">
    <name type="scientific">Chondromyces crocatus</name>
    <dbReference type="NCBI Taxonomy" id="52"/>
    <lineage>
        <taxon>Bacteria</taxon>
        <taxon>Pseudomonadati</taxon>
        <taxon>Myxococcota</taxon>
        <taxon>Polyangia</taxon>
        <taxon>Polyangiales</taxon>
        <taxon>Polyangiaceae</taxon>
        <taxon>Chondromyces</taxon>
    </lineage>
</organism>
<accession>A0A0K1EBI0</accession>
<reference evidence="1 2" key="1">
    <citation type="submission" date="2015-07" db="EMBL/GenBank/DDBJ databases">
        <title>Genome analysis of myxobacterium Chondromyces crocatus Cm c5 reveals a high potential for natural compound synthesis and the genetic basis for the loss of fruiting body formation.</title>
        <authorList>
            <person name="Zaburannyi N."/>
            <person name="Bunk B."/>
            <person name="Maier J."/>
            <person name="Overmann J."/>
            <person name="Mueller R."/>
        </authorList>
    </citation>
    <scope>NUCLEOTIDE SEQUENCE [LARGE SCALE GENOMIC DNA]</scope>
    <source>
        <strain evidence="1 2">Cm c5</strain>
    </source>
</reference>
<dbReference type="SUPFAM" id="SSF48371">
    <property type="entry name" value="ARM repeat"/>
    <property type="match status" value="1"/>
</dbReference>
<evidence type="ECO:0008006" key="3">
    <source>
        <dbReference type="Google" id="ProtNLM"/>
    </source>
</evidence>
<gene>
    <name evidence="1" type="ORF">CMC5_023840</name>
</gene>
<dbReference type="EMBL" id="CP012159">
    <property type="protein sequence ID" value="AKT38241.1"/>
    <property type="molecule type" value="Genomic_DNA"/>
</dbReference>
<name>A0A0K1EBI0_CHOCO</name>
<dbReference type="AlphaFoldDB" id="A0A0K1EBI0"/>
<protein>
    <recommendedName>
        <fullName evidence="3">PBS lyase</fullName>
    </recommendedName>
</protein>
<dbReference type="InterPro" id="IPR016024">
    <property type="entry name" value="ARM-type_fold"/>
</dbReference>
<dbReference type="Proteomes" id="UP000067626">
    <property type="component" value="Chromosome"/>
</dbReference>
<dbReference type="KEGG" id="ccro:CMC5_023840"/>
<dbReference type="InterPro" id="IPR011989">
    <property type="entry name" value="ARM-like"/>
</dbReference>
<proteinExistence type="predicted"/>